<evidence type="ECO:0000256" key="1">
    <source>
        <dbReference type="ARBA" id="ARBA00004141"/>
    </source>
</evidence>
<proteinExistence type="predicted"/>
<feature type="transmembrane region" description="Helical" evidence="5">
    <location>
        <begin position="206"/>
        <end position="233"/>
    </location>
</feature>
<keyword evidence="4 5" id="KW-0472">Membrane</keyword>
<dbReference type="InterPro" id="IPR038770">
    <property type="entry name" value="Na+/solute_symporter_sf"/>
</dbReference>
<evidence type="ECO:0000256" key="2">
    <source>
        <dbReference type="ARBA" id="ARBA00022692"/>
    </source>
</evidence>
<dbReference type="InterPro" id="IPR004710">
    <property type="entry name" value="Bilac:Na_transpt"/>
</dbReference>
<evidence type="ECO:0000313" key="6">
    <source>
        <dbReference type="EMBL" id="UWM55368.1"/>
    </source>
</evidence>
<gene>
    <name evidence="6" type="ORF">N0B31_03570</name>
</gene>
<keyword evidence="7" id="KW-1185">Reference proteome</keyword>
<dbReference type="Pfam" id="PF01758">
    <property type="entry name" value="SBF"/>
    <property type="match status" value="1"/>
</dbReference>
<dbReference type="GeneID" id="74941470"/>
<evidence type="ECO:0000256" key="5">
    <source>
        <dbReference type="SAM" id="Phobius"/>
    </source>
</evidence>
<evidence type="ECO:0000256" key="4">
    <source>
        <dbReference type="ARBA" id="ARBA00023136"/>
    </source>
</evidence>
<feature type="transmembrane region" description="Helical" evidence="5">
    <location>
        <begin position="57"/>
        <end position="76"/>
    </location>
</feature>
<evidence type="ECO:0000313" key="7">
    <source>
        <dbReference type="Proteomes" id="UP001057580"/>
    </source>
</evidence>
<feature type="transmembrane region" description="Helical" evidence="5">
    <location>
        <begin position="149"/>
        <end position="167"/>
    </location>
</feature>
<feature type="transmembrane region" description="Helical" evidence="5">
    <location>
        <begin position="179"/>
        <end position="200"/>
    </location>
</feature>
<dbReference type="Gene3D" id="1.20.1530.20">
    <property type="match status" value="1"/>
</dbReference>
<feature type="transmembrane region" description="Helical" evidence="5">
    <location>
        <begin position="115"/>
        <end position="137"/>
    </location>
</feature>
<dbReference type="PANTHER" id="PTHR10361">
    <property type="entry name" value="SODIUM-BILE ACID COTRANSPORTER"/>
    <property type="match status" value="1"/>
</dbReference>
<name>A0A9E7UBN0_9EURY</name>
<reference evidence="6" key="1">
    <citation type="submission" date="2022-09" db="EMBL/GenBank/DDBJ databases">
        <title>Diverse halophilic archaea isolated from saline environments.</title>
        <authorList>
            <person name="Cui H.-L."/>
        </authorList>
    </citation>
    <scope>NUCLEOTIDE SEQUENCE</scope>
    <source>
        <strain evidence="6">ZS-35-S2</strain>
    </source>
</reference>
<sequence length="309" mass="32600">MLSALGPVVDALFLVLGRLQGLLVVISIVCIMAAMGTQLTRGDVLRTIREYALVTRWLVANLLAVPLFALVLGVVFGLPEPILVGLLLVAVAPGAPFIPQLVAMTGANSHEATRLTAALTIVATMTVPLLVAFTLALLDVDTRFAPWRFLLPLLVVLVVPLFVGGYLRDRRPAFASALAPRLTALSNLTLLAALVVVPLLDPGATLRVFATLLGTGALLVMAVFVLLTILVGWVVGGPTRQNRRILALGTAGRNVNVALFIATGAFPASEADASIVAFAVVMLVVSLLVVWFWRRSPLAERVGPTAEQG</sequence>
<protein>
    <recommendedName>
        <fullName evidence="8">Bile acid:sodium symporter family protein</fullName>
    </recommendedName>
</protein>
<dbReference type="Proteomes" id="UP001057580">
    <property type="component" value="Chromosome"/>
</dbReference>
<dbReference type="GO" id="GO:0016020">
    <property type="term" value="C:membrane"/>
    <property type="evidence" value="ECO:0007669"/>
    <property type="project" value="UniProtKB-SubCell"/>
</dbReference>
<dbReference type="EMBL" id="CP104003">
    <property type="protein sequence ID" value="UWM55368.1"/>
    <property type="molecule type" value="Genomic_DNA"/>
</dbReference>
<comment type="subcellular location">
    <subcellularLocation>
        <location evidence="1">Membrane</location>
        <topology evidence="1">Multi-pass membrane protein</topology>
    </subcellularLocation>
</comment>
<feature type="transmembrane region" description="Helical" evidence="5">
    <location>
        <begin position="245"/>
        <end position="267"/>
    </location>
</feature>
<keyword evidence="2 5" id="KW-0812">Transmembrane</keyword>
<evidence type="ECO:0008006" key="8">
    <source>
        <dbReference type="Google" id="ProtNLM"/>
    </source>
</evidence>
<feature type="transmembrane region" description="Helical" evidence="5">
    <location>
        <begin position="82"/>
        <end position="103"/>
    </location>
</feature>
<dbReference type="PANTHER" id="PTHR10361:SF28">
    <property type="entry name" value="P3 PROTEIN-RELATED"/>
    <property type="match status" value="1"/>
</dbReference>
<accession>A0A9E7UBN0</accession>
<dbReference type="KEGG" id="ssai:N0B31_03570"/>
<dbReference type="InterPro" id="IPR002657">
    <property type="entry name" value="BilAc:Na_symport/Acr3"/>
</dbReference>
<evidence type="ECO:0000256" key="3">
    <source>
        <dbReference type="ARBA" id="ARBA00022989"/>
    </source>
</evidence>
<organism evidence="6 7">
    <name type="scientific">Salinirubellus salinus</name>
    <dbReference type="NCBI Taxonomy" id="1364945"/>
    <lineage>
        <taxon>Archaea</taxon>
        <taxon>Methanobacteriati</taxon>
        <taxon>Methanobacteriota</taxon>
        <taxon>Stenosarchaea group</taxon>
        <taxon>Halobacteria</taxon>
        <taxon>Halobacteriales</taxon>
        <taxon>Natronomonadaceae</taxon>
        <taxon>Salinirubellus</taxon>
    </lineage>
</organism>
<dbReference type="RefSeq" id="WP_260594468.1">
    <property type="nucleotide sequence ID" value="NZ_CP104003.1"/>
</dbReference>
<feature type="transmembrane region" description="Helical" evidence="5">
    <location>
        <begin position="273"/>
        <end position="293"/>
    </location>
</feature>
<keyword evidence="3 5" id="KW-1133">Transmembrane helix</keyword>
<dbReference type="AlphaFoldDB" id="A0A9E7UBN0"/>
<feature type="transmembrane region" description="Helical" evidence="5">
    <location>
        <begin position="12"/>
        <end position="36"/>
    </location>
</feature>